<dbReference type="InterPro" id="IPR004843">
    <property type="entry name" value="Calcineurin-like_PHP"/>
</dbReference>
<keyword evidence="2" id="KW-0540">Nuclease</keyword>
<dbReference type="GO" id="GO:0004519">
    <property type="term" value="F:endonuclease activity"/>
    <property type="evidence" value="ECO:0007669"/>
    <property type="project" value="UniProtKB-KW"/>
</dbReference>
<organism evidence="2 3">
    <name type="scientific">Niastella caeni</name>
    <dbReference type="NCBI Taxonomy" id="2569763"/>
    <lineage>
        <taxon>Bacteria</taxon>
        <taxon>Pseudomonadati</taxon>
        <taxon>Bacteroidota</taxon>
        <taxon>Chitinophagia</taxon>
        <taxon>Chitinophagales</taxon>
        <taxon>Chitinophagaceae</taxon>
        <taxon>Niastella</taxon>
    </lineage>
</organism>
<dbReference type="Proteomes" id="UP000306918">
    <property type="component" value="Unassembled WGS sequence"/>
</dbReference>
<dbReference type="Pfam" id="PF00149">
    <property type="entry name" value="Metallophos"/>
    <property type="match status" value="1"/>
</dbReference>
<dbReference type="PANTHER" id="PTHR39323:SF1">
    <property type="entry name" value="BLR1149 PROTEIN"/>
    <property type="match status" value="1"/>
</dbReference>
<evidence type="ECO:0000313" key="2">
    <source>
        <dbReference type="EMBL" id="THU31981.1"/>
    </source>
</evidence>
<reference evidence="2 3" key="1">
    <citation type="submission" date="2019-04" db="EMBL/GenBank/DDBJ databases">
        <title>Niastella caeni sp. nov., isolated from activated sludge.</title>
        <authorList>
            <person name="Sheng M."/>
        </authorList>
    </citation>
    <scope>NUCLEOTIDE SEQUENCE [LARGE SCALE GENOMIC DNA]</scope>
    <source>
        <strain evidence="2 3">HX-2-15</strain>
    </source>
</reference>
<keyword evidence="2" id="KW-0436">Ligase</keyword>
<keyword evidence="2" id="KW-0378">Hydrolase</keyword>
<dbReference type="InterPro" id="IPR029052">
    <property type="entry name" value="Metallo-depent_PP-like"/>
</dbReference>
<dbReference type="InterPro" id="IPR026336">
    <property type="entry name" value="PdeM-like"/>
</dbReference>
<dbReference type="PANTHER" id="PTHR39323">
    <property type="entry name" value="BLR1149 PROTEIN"/>
    <property type="match status" value="1"/>
</dbReference>
<name>A0A4S8HCF8_9BACT</name>
<dbReference type="RefSeq" id="WP_136580425.1">
    <property type="nucleotide sequence ID" value="NZ_STFF01000012.1"/>
</dbReference>
<accession>A0A4S8HCF8</accession>
<dbReference type="GO" id="GO:0016787">
    <property type="term" value="F:hydrolase activity"/>
    <property type="evidence" value="ECO:0007669"/>
    <property type="project" value="UniProtKB-KW"/>
</dbReference>
<dbReference type="PIRSF" id="PIRSF000887">
    <property type="entry name" value="Pesterase_MJ0037"/>
    <property type="match status" value="1"/>
</dbReference>
<keyword evidence="3" id="KW-1185">Reference proteome</keyword>
<proteinExistence type="predicted"/>
<evidence type="ECO:0000313" key="3">
    <source>
        <dbReference type="Proteomes" id="UP000306918"/>
    </source>
</evidence>
<dbReference type="GO" id="GO:0016874">
    <property type="term" value="F:ligase activity"/>
    <property type="evidence" value="ECO:0007669"/>
    <property type="project" value="UniProtKB-KW"/>
</dbReference>
<feature type="domain" description="Calcineurin-like phosphoesterase" evidence="1">
    <location>
        <begin position="30"/>
        <end position="124"/>
    </location>
</feature>
<dbReference type="InterPro" id="IPR024173">
    <property type="entry name" value="Pesterase_MJ0037-like"/>
</dbReference>
<dbReference type="EC" id="3.1.-.-" evidence="2"/>
<protein>
    <submittedName>
        <fullName evidence="2">Ligase-associated DNA damage response endonuclease PdeM</fullName>
        <ecNumber evidence="2">3.1.-.-</ecNumber>
    </submittedName>
</protein>
<keyword evidence="2" id="KW-0255">Endonuclease</keyword>
<dbReference type="AlphaFoldDB" id="A0A4S8HCF8"/>
<dbReference type="Gene3D" id="3.60.21.10">
    <property type="match status" value="1"/>
</dbReference>
<gene>
    <name evidence="2" type="primary">pdeM</name>
    <name evidence="2" type="ORF">FAM09_27745</name>
</gene>
<dbReference type="OrthoDB" id="9795838at2"/>
<comment type="caution">
    <text evidence="2">The sequence shown here is derived from an EMBL/GenBank/DDBJ whole genome shotgun (WGS) entry which is preliminary data.</text>
</comment>
<dbReference type="EMBL" id="STFF01000012">
    <property type="protein sequence ID" value="THU31981.1"/>
    <property type="molecule type" value="Genomic_DNA"/>
</dbReference>
<dbReference type="SUPFAM" id="SSF56300">
    <property type="entry name" value="Metallo-dependent phosphatases"/>
    <property type="match status" value="1"/>
</dbReference>
<dbReference type="NCBIfam" id="TIGR04123">
    <property type="entry name" value="P_estr_lig_assc"/>
    <property type="match status" value="1"/>
</dbReference>
<sequence length="218" mass="25561">MQAPVSYKLLKQQLWLSAHRCVFWEEEKALIVSDLHFGKTGHFRKSGIAVPQAVYKEDLHRLVHLLQYFQPRLLIVVGDLFHSHQNKELELFKRWRHDFPDLPVHLIKGNHDILHESWYRQCNILVTEEELQLGCFRFRHDLDEAVPHNNAYFFSGHIHPGVRIKGAAKQSLSFPCFYFAKAFCVLPAFSRFTGIALVRPEYEENVFAIVNDQIVQLQ</sequence>
<evidence type="ECO:0000259" key="1">
    <source>
        <dbReference type="Pfam" id="PF00149"/>
    </source>
</evidence>